<keyword evidence="1" id="KW-0732">Signal</keyword>
<organism evidence="2">
    <name type="scientific">Solanum lycopersicum</name>
    <name type="common">Tomato</name>
    <name type="synonym">Lycopersicon esculentum</name>
    <dbReference type="NCBI Taxonomy" id="4081"/>
    <lineage>
        <taxon>Eukaryota</taxon>
        <taxon>Viridiplantae</taxon>
        <taxon>Streptophyta</taxon>
        <taxon>Embryophyta</taxon>
        <taxon>Tracheophyta</taxon>
        <taxon>Spermatophyta</taxon>
        <taxon>Magnoliopsida</taxon>
        <taxon>eudicotyledons</taxon>
        <taxon>Gunneridae</taxon>
        <taxon>Pentapetalae</taxon>
        <taxon>asterids</taxon>
        <taxon>lamiids</taxon>
        <taxon>Solanales</taxon>
        <taxon>Solanaceae</taxon>
        <taxon>Solanoideae</taxon>
        <taxon>Solaneae</taxon>
        <taxon>Solanum</taxon>
        <taxon>Solanum subgen. Lycopersicon</taxon>
    </lineage>
</organism>
<protein>
    <submittedName>
        <fullName evidence="2">Uncharacterized protein</fullName>
    </submittedName>
</protein>
<dbReference type="EnsemblPlants" id="Solyc07g052260.3.1">
    <property type="protein sequence ID" value="Solyc07g052260.3.1"/>
    <property type="gene ID" value="Solyc07g052260.3"/>
</dbReference>
<dbReference type="InParanoid" id="A0A3Q7HEF5"/>
<feature type="signal peptide" evidence="1">
    <location>
        <begin position="1"/>
        <end position="24"/>
    </location>
</feature>
<accession>A0A3Q7HEF5</accession>
<dbReference type="Gramene" id="Solyc07g052260.3.1">
    <property type="protein sequence ID" value="Solyc07g052260.3.1"/>
    <property type="gene ID" value="Solyc07g052260.3"/>
</dbReference>
<evidence type="ECO:0000313" key="2">
    <source>
        <dbReference type="EnsemblPlants" id="Solyc07g052260.3.1"/>
    </source>
</evidence>
<keyword evidence="3" id="KW-1185">Reference proteome</keyword>
<proteinExistence type="predicted"/>
<evidence type="ECO:0000313" key="3">
    <source>
        <dbReference type="Proteomes" id="UP000004994"/>
    </source>
</evidence>
<evidence type="ECO:0000256" key="1">
    <source>
        <dbReference type="SAM" id="SignalP"/>
    </source>
</evidence>
<name>A0A3Q7HEF5_SOLLC</name>
<reference evidence="2" key="1">
    <citation type="journal article" date="2012" name="Nature">
        <title>The tomato genome sequence provides insights into fleshy fruit evolution.</title>
        <authorList>
            <consortium name="Tomato Genome Consortium"/>
        </authorList>
    </citation>
    <scope>NUCLEOTIDE SEQUENCE [LARGE SCALE GENOMIC DNA]</scope>
    <source>
        <strain evidence="2">cv. Heinz 1706</strain>
    </source>
</reference>
<feature type="chain" id="PRO_5018607352" evidence="1">
    <location>
        <begin position="25"/>
        <end position="80"/>
    </location>
</feature>
<sequence>MAKLCITKSLCAIVFLLSVYVIEGKDCNEGLPWVTTHCRGEVAQGNCWVACQQRHGMDVKASCRDIIGIPTQICWCTWPC</sequence>
<dbReference type="AlphaFoldDB" id="A0A3Q7HEF5"/>
<dbReference type="PaxDb" id="4081-Solyc07g052260.2.1"/>
<reference evidence="2" key="2">
    <citation type="submission" date="2019-01" db="UniProtKB">
        <authorList>
            <consortium name="EnsemblPlants"/>
        </authorList>
    </citation>
    <scope>IDENTIFICATION</scope>
    <source>
        <strain evidence="2">cv. Heinz 1706</strain>
    </source>
</reference>
<dbReference type="Proteomes" id="UP000004994">
    <property type="component" value="Chromosome 7"/>
</dbReference>